<dbReference type="InterPro" id="IPR011009">
    <property type="entry name" value="Kinase-like_dom_sf"/>
</dbReference>
<dbReference type="GO" id="GO:0048675">
    <property type="term" value="P:axon extension"/>
    <property type="evidence" value="ECO:0007669"/>
    <property type="project" value="TreeGrafter"/>
</dbReference>
<comment type="caution">
    <text evidence="5">The sequence shown here is derived from an EMBL/GenBank/DDBJ whole genome shotgun (WGS) entry which is preliminary data.</text>
</comment>
<dbReference type="InterPro" id="IPR008271">
    <property type="entry name" value="Ser/Thr_kinase_AS"/>
</dbReference>
<feature type="domain" description="Protein kinase" evidence="4">
    <location>
        <begin position="19"/>
        <end position="283"/>
    </location>
</feature>
<keyword evidence="2 3" id="KW-0067">ATP-binding</keyword>
<protein>
    <recommendedName>
        <fullName evidence="4">Protein kinase domain-containing protein</fullName>
    </recommendedName>
</protein>
<dbReference type="Proteomes" id="UP000316759">
    <property type="component" value="Unassembled WGS sequence"/>
</dbReference>
<evidence type="ECO:0000256" key="3">
    <source>
        <dbReference type="PROSITE-ProRule" id="PRU10141"/>
    </source>
</evidence>
<dbReference type="SMART" id="SM00220">
    <property type="entry name" value="S_TKc"/>
    <property type="match status" value="1"/>
</dbReference>
<organism evidence="5 6">
    <name type="scientific">Fasciola gigantica</name>
    <name type="common">Giant liver fluke</name>
    <dbReference type="NCBI Taxonomy" id="46835"/>
    <lineage>
        <taxon>Eukaryota</taxon>
        <taxon>Metazoa</taxon>
        <taxon>Spiralia</taxon>
        <taxon>Lophotrochozoa</taxon>
        <taxon>Platyhelminthes</taxon>
        <taxon>Trematoda</taxon>
        <taxon>Digenea</taxon>
        <taxon>Plagiorchiida</taxon>
        <taxon>Echinostomata</taxon>
        <taxon>Echinostomatoidea</taxon>
        <taxon>Fasciolidae</taxon>
        <taxon>Fasciola</taxon>
    </lineage>
</organism>
<proteinExistence type="predicted"/>
<dbReference type="PROSITE" id="PS00107">
    <property type="entry name" value="PROTEIN_KINASE_ATP"/>
    <property type="match status" value="1"/>
</dbReference>
<evidence type="ECO:0000259" key="4">
    <source>
        <dbReference type="PROSITE" id="PS50011"/>
    </source>
</evidence>
<feature type="binding site" evidence="3">
    <location>
        <position position="49"/>
    </location>
    <ligand>
        <name>ATP</name>
        <dbReference type="ChEBI" id="CHEBI:30616"/>
    </ligand>
</feature>
<dbReference type="InterPro" id="IPR045269">
    <property type="entry name" value="Atg1-like"/>
</dbReference>
<keyword evidence="1 3" id="KW-0547">Nucleotide-binding</keyword>
<dbReference type="GO" id="GO:0034045">
    <property type="term" value="C:phagophore assembly site membrane"/>
    <property type="evidence" value="ECO:0007669"/>
    <property type="project" value="TreeGrafter"/>
</dbReference>
<dbReference type="GO" id="GO:0005829">
    <property type="term" value="C:cytosol"/>
    <property type="evidence" value="ECO:0007669"/>
    <property type="project" value="TreeGrafter"/>
</dbReference>
<evidence type="ECO:0000256" key="1">
    <source>
        <dbReference type="ARBA" id="ARBA00022741"/>
    </source>
</evidence>
<dbReference type="PROSITE" id="PS00108">
    <property type="entry name" value="PROTEIN_KINASE_ST"/>
    <property type="match status" value="1"/>
</dbReference>
<dbReference type="STRING" id="46835.A0A504ZCF2"/>
<dbReference type="GO" id="GO:0005776">
    <property type="term" value="C:autophagosome"/>
    <property type="evidence" value="ECO:0007669"/>
    <property type="project" value="TreeGrafter"/>
</dbReference>
<dbReference type="GO" id="GO:0010508">
    <property type="term" value="P:positive regulation of autophagy"/>
    <property type="evidence" value="ECO:0007669"/>
    <property type="project" value="TreeGrafter"/>
</dbReference>
<dbReference type="InterPro" id="IPR017441">
    <property type="entry name" value="Protein_kinase_ATP_BS"/>
</dbReference>
<dbReference type="PANTHER" id="PTHR24348">
    <property type="entry name" value="SERINE/THREONINE-PROTEIN KINASE UNC-51-RELATED"/>
    <property type="match status" value="1"/>
</dbReference>
<keyword evidence="6" id="KW-1185">Reference proteome</keyword>
<evidence type="ECO:0000313" key="5">
    <source>
        <dbReference type="EMBL" id="TPP66930.1"/>
    </source>
</evidence>
<dbReference type="GO" id="GO:0034727">
    <property type="term" value="P:piecemeal microautophagy of the nucleus"/>
    <property type="evidence" value="ECO:0007669"/>
    <property type="project" value="TreeGrafter"/>
</dbReference>
<evidence type="ECO:0000313" key="6">
    <source>
        <dbReference type="Proteomes" id="UP000316759"/>
    </source>
</evidence>
<dbReference type="GO" id="GO:0000422">
    <property type="term" value="P:autophagy of mitochondrion"/>
    <property type="evidence" value="ECO:0007669"/>
    <property type="project" value="TreeGrafter"/>
</dbReference>
<gene>
    <name evidence="5" type="ORF">FGIG_06176</name>
</gene>
<dbReference type="AlphaFoldDB" id="A0A504ZCF2"/>
<sequence length="614" mass="70411">MSAFKRTDSTRIVVGNYEYKSTNILGRGAYGVVYKGQESNNKDFVVAIKEVKTNRFVERELKILQRIRHANVTQLYYYMFNKSTSWMVLEFCNGGDLEGYLNIEHRARKLDVSAIRILLRQLSSALNAMHQLHIAHRDLKPGNILITYNQNLNKSEVRFEDYTFKIADFGLARVIEDFPVDASVCGTPVYMAPEVLLHMRYGNKVDVWSLGALIYECHFAERFLPTSITCVAQIKAFFNNETGSINRLNRSMNPQLKAILSGMLKVNSKDRMTMSEVYNNEFLKTYLYDGHHERSNKIIPLGTGGLRPSFFSCLEKQMKNGTIKSKTHQFERIQGNRGMGSYISSTVGSDSGNYILITADAQCPDYTHNEKLKSIGLTLELCNQLQCEKELIEDTTTDSVSGLTRTADLAKNLDKLLKRIDKIAWILERSLEPRKEATSKCLEHPEITERILLDFVILRHLDEAVNRAKEDILCNSLFVTEQSKCALQVMRNAYATVQARIREHLVNFQANEDKLPNDKINPVYVILNRALITSKAAKRFFQGGDITKGLKLTQTLISYFYGLMRYTKRVEFKMMLYQLARKLHNHLCKCESQCTTSVEISRFTLPRIDLDHEV</sequence>
<dbReference type="EMBL" id="SUNJ01001264">
    <property type="protein sequence ID" value="TPP66930.1"/>
    <property type="molecule type" value="Genomic_DNA"/>
</dbReference>
<dbReference type="GO" id="GO:0061709">
    <property type="term" value="P:reticulophagy"/>
    <property type="evidence" value="ECO:0007669"/>
    <property type="project" value="TreeGrafter"/>
</dbReference>
<dbReference type="GO" id="GO:0005524">
    <property type="term" value="F:ATP binding"/>
    <property type="evidence" value="ECO:0007669"/>
    <property type="project" value="UniProtKB-UniRule"/>
</dbReference>
<dbReference type="OrthoDB" id="10057425at2759"/>
<dbReference type="PROSITE" id="PS50011">
    <property type="entry name" value="PROTEIN_KINASE_DOM"/>
    <property type="match status" value="1"/>
</dbReference>
<dbReference type="GO" id="GO:0004674">
    <property type="term" value="F:protein serine/threonine kinase activity"/>
    <property type="evidence" value="ECO:0007669"/>
    <property type="project" value="InterPro"/>
</dbReference>
<evidence type="ECO:0000256" key="2">
    <source>
        <dbReference type="ARBA" id="ARBA00022840"/>
    </source>
</evidence>
<accession>A0A504ZCF2</accession>
<dbReference type="PANTHER" id="PTHR24348:SF73">
    <property type="entry name" value="SI:CH211-63O20.7"/>
    <property type="match status" value="1"/>
</dbReference>
<dbReference type="Gene3D" id="1.10.510.10">
    <property type="entry name" value="Transferase(Phosphotransferase) domain 1"/>
    <property type="match status" value="1"/>
</dbReference>
<reference evidence="5 6" key="1">
    <citation type="submission" date="2019-04" db="EMBL/GenBank/DDBJ databases">
        <title>Annotation for the trematode Fasciola gigantica.</title>
        <authorList>
            <person name="Choi Y.-J."/>
        </authorList>
    </citation>
    <scope>NUCLEOTIDE SEQUENCE [LARGE SCALE GENOMIC DNA]</scope>
    <source>
        <strain evidence="5">Uganda_cow_1</strain>
    </source>
</reference>
<dbReference type="SUPFAM" id="SSF56112">
    <property type="entry name" value="Protein kinase-like (PK-like)"/>
    <property type="match status" value="1"/>
</dbReference>
<dbReference type="Pfam" id="PF00069">
    <property type="entry name" value="Pkinase"/>
    <property type="match status" value="1"/>
</dbReference>
<dbReference type="GO" id="GO:0042594">
    <property type="term" value="P:response to starvation"/>
    <property type="evidence" value="ECO:0007669"/>
    <property type="project" value="TreeGrafter"/>
</dbReference>
<dbReference type="GO" id="GO:0000045">
    <property type="term" value="P:autophagosome assembly"/>
    <property type="evidence" value="ECO:0007669"/>
    <property type="project" value="TreeGrafter"/>
</dbReference>
<dbReference type="InterPro" id="IPR000719">
    <property type="entry name" value="Prot_kinase_dom"/>
</dbReference>
<name>A0A504ZCF2_FASGI</name>